<dbReference type="OrthoDB" id="5142055at2"/>
<dbReference type="EMBL" id="SGWW01000001">
    <property type="protein sequence ID" value="RZS59469.1"/>
    <property type="molecule type" value="Genomic_DNA"/>
</dbReference>
<organism evidence="1 2">
    <name type="scientific">Microcella putealis</name>
    <dbReference type="NCBI Taxonomy" id="337005"/>
    <lineage>
        <taxon>Bacteria</taxon>
        <taxon>Bacillati</taxon>
        <taxon>Actinomycetota</taxon>
        <taxon>Actinomycetes</taxon>
        <taxon>Micrococcales</taxon>
        <taxon>Microbacteriaceae</taxon>
        <taxon>Microcella</taxon>
    </lineage>
</organism>
<dbReference type="RefSeq" id="WP_130484548.1">
    <property type="nucleotide sequence ID" value="NZ_SGWW01000001.1"/>
</dbReference>
<keyword evidence="2" id="KW-1185">Reference proteome</keyword>
<sequence>MISATAGVTTPQPETFALPTLRFRLPGDWWAVSLRDRDAALASAKRLVRHRVGTQDDRAALRARLVRDFGLAIDEAITGGGQQLLIAIQIVETVPLPITIAVYLPDLDLVPAIGTRAEAVLDVLEQGLDAREGSDADRTRVDAAGAPAIREHRIRVVEAGADSDRGTIETLVADYWLPVPARKRVVLVSVSTPFAQLQEAMLQFFDAILRASYWQSAEGHG</sequence>
<reference evidence="1 2" key="1">
    <citation type="journal article" date="2015" name="Stand. Genomic Sci.">
        <title>Genomic Encyclopedia of Bacterial and Archaeal Type Strains, Phase III: the genomes of soil and plant-associated and newly described type strains.</title>
        <authorList>
            <person name="Whitman W.B."/>
            <person name="Woyke T."/>
            <person name="Klenk H.P."/>
            <person name="Zhou Y."/>
            <person name="Lilburn T.G."/>
            <person name="Beck B.J."/>
            <person name="De Vos P."/>
            <person name="Vandamme P."/>
            <person name="Eisen J.A."/>
            <person name="Garrity G."/>
            <person name="Hugenholtz P."/>
            <person name="Kyrpides N.C."/>
        </authorList>
    </citation>
    <scope>NUCLEOTIDE SEQUENCE [LARGE SCALE GENOMIC DNA]</scope>
    <source>
        <strain evidence="1 2">CV2</strain>
    </source>
</reference>
<accession>A0A4Q7M075</accession>
<evidence type="ECO:0000313" key="1">
    <source>
        <dbReference type="EMBL" id="RZS59469.1"/>
    </source>
</evidence>
<dbReference type="AlphaFoldDB" id="A0A4Q7M075"/>
<protein>
    <submittedName>
        <fullName evidence="1">Uncharacterized protein</fullName>
    </submittedName>
</protein>
<proteinExistence type="predicted"/>
<comment type="caution">
    <text evidence="1">The sequence shown here is derived from an EMBL/GenBank/DDBJ whole genome shotgun (WGS) entry which is preliminary data.</text>
</comment>
<evidence type="ECO:0000313" key="2">
    <source>
        <dbReference type="Proteomes" id="UP000293519"/>
    </source>
</evidence>
<gene>
    <name evidence="1" type="ORF">EV141_0695</name>
</gene>
<dbReference type="Proteomes" id="UP000293519">
    <property type="component" value="Unassembled WGS sequence"/>
</dbReference>
<name>A0A4Q7M075_9MICO</name>